<feature type="transmembrane region" description="Helical" evidence="1">
    <location>
        <begin position="36"/>
        <end position="54"/>
    </location>
</feature>
<keyword evidence="1" id="KW-1133">Transmembrane helix</keyword>
<evidence type="ECO:0000313" key="2">
    <source>
        <dbReference type="EMBL" id="OGH93335.1"/>
    </source>
</evidence>
<proteinExistence type="predicted"/>
<dbReference type="AlphaFoldDB" id="A0A1F6PAX9"/>
<feature type="transmembrane region" description="Helical" evidence="1">
    <location>
        <begin position="6"/>
        <end position="24"/>
    </location>
</feature>
<feature type="transmembrane region" description="Helical" evidence="1">
    <location>
        <begin position="130"/>
        <end position="151"/>
    </location>
</feature>
<name>A0A1F6PAX9_9BACT</name>
<organism evidence="2 3">
    <name type="scientific">Candidatus Magasanikbacteria bacterium RIFOXYD1_FULL_40_23</name>
    <dbReference type="NCBI Taxonomy" id="1798705"/>
    <lineage>
        <taxon>Bacteria</taxon>
        <taxon>Candidatus Magasanikiibacteriota</taxon>
    </lineage>
</organism>
<sequence length="225" mass="25327">MQTINIVAAAITVVAALAAFIRMWQCMRRGTVRPNLFTWFVWAILAIALLKSEYEAIGATWALSLLFNDLGCISFTALALSIQTIRNFSKLRENQSQTKKEWCQKNAVELGCLAAIAVATTVWWQTSSALVALVCYLMIDFTAVIPTLYAVWGDYTTEDLFEWILFQVANTAVIFTVSEFTFEQLAYPVTVCAIALAVNVVRAISYRRYMRQKTRQELPVARAIV</sequence>
<feature type="transmembrane region" description="Helical" evidence="1">
    <location>
        <begin position="186"/>
        <end position="205"/>
    </location>
</feature>
<reference evidence="2 3" key="1">
    <citation type="journal article" date="2016" name="Nat. Commun.">
        <title>Thousands of microbial genomes shed light on interconnected biogeochemical processes in an aquifer system.</title>
        <authorList>
            <person name="Anantharaman K."/>
            <person name="Brown C.T."/>
            <person name="Hug L.A."/>
            <person name="Sharon I."/>
            <person name="Castelle C.J."/>
            <person name="Probst A.J."/>
            <person name="Thomas B.C."/>
            <person name="Singh A."/>
            <person name="Wilkins M.J."/>
            <person name="Karaoz U."/>
            <person name="Brodie E.L."/>
            <person name="Williams K.H."/>
            <person name="Hubbard S.S."/>
            <person name="Banfield J.F."/>
        </authorList>
    </citation>
    <scope>NUCLEOTIDE SEQUENCE [LARGE SCALE GENOMIC DNA]</scope>
</reference>
<protein>
    <submittedName>
        <fullName evidence="2">Uncharacterized protein</fullName>
    </submittedName>
</protein>
<comment type="caution">
    <text evidence="2">The sequence shown here is derived from an EMBL/GenBank/DDBJ whole genome shotgun (WGS) entry which is preliminary data.</text>
</comment>
<gene>
    <name evidence="2" type="ORF">A2563_01870</name>
</gene>
<keyword evidence="1" id="KW-0472">Membrane</keyword>
<evidence type="ECO:0000256" key="1">
    <source>
        <dbReference type="SAM" id="Phobius"/>
    </source>
</evidence>
<keyword evidence="1" id="KW-0812">Transmembrane</keyword>
<dbReference type="Proteomes" id="UP000176634">
    <property type="component" value="Unassembled WGS sequence"/>
</dbReference>
<evidence type="ECO:0000313" key="3">
    <source>
        <dbReference type="Proteomes" id="UP000176634"/>
    </source>
</evidence>
<dbReference type="EMBL" id="MFRA01000001">
    <property type="protein sequence ID" value="OGH93335.1"/>
    <property type="molecule type" value="Genomic_DNA"/>
</dbReference>
<accession>A0A1F6PAX9</accession>
<feature type="transmembrane region" description="Helical" evidence="1">
    <location>
        <begin position="60"/>
        <end position="85"/>
    </location>
</feature>